<proteinExistence type="predicted"/>
<reference evidence="1" key="1">
    <citation type="journal article" date="2021" name="Sci. Adv.">
        <title>The American lobster genome reveals insights on longevity, neural, and immune adaptations.</title>
        <authorList>
            <person name="Polinski J.M."/>
            <person name="Zimin A.V."/>
            <person name="Clark K.F."/>
            <person name="Kohn A.B."/>
            <person name="Sadowski N."/>
            <person name="Timp W."/>
            <person name="Ptitsyn A."/>
            <person name="Khanna P."/>
            <person name="Romanova D.Y."/>
            <person name="Williams P."/>
            <person name="Greenwood S.J."/>
            <person name="Moroz L.L."/>
            <person name="Walt D.R."/>
            <person name="Bodnar A.G."/>
        </authorList>
    </citation>
    <scope>NUCLEOTIDE SEQUENCE</scope>
    <source>
        <strain evidence="1">GMGI-L3</strain>
    </source>
</reference>
<sequence>MKVKKYELASYKQGGPTSRLARVKTTTARDHENETSLAILFPLSTVSHALINIFTSIKRLCVRHPQVFTEDVNSR</sequence>
<dbReference type="AlphaFoldDB" id="A0A8J5K445"/>
<keyword evidence="2" id="KW-1185">Reference proteome</keyword>
<gene>
    <name evidence="1" type="ORF">Hamer_G024997</name>
</gene>
<protein>
    <submittedName>
        <fullName evidence="1">Uncharacterized protein</fullName>
    </submittedName>
</protein>
<comment type="caution">
    <text evidence="1">The sequence shown here is derived from an EMBL/GenBank/DDBJ whole genome shotgun (WGS) entry which is preliminary data.</text>
</comment>
<evidence type="ECO:0000313" key="2">
    <source>
        <dbReference type="Proteomes" id="UP000747542"/>
    </source>
</evidence>
<name>A0A8J5K445_HOMAM</name>
<accession>A0A8J5K445</accession>
<evidence type="ECO:0000313" key="1">
    <source>
        <dbReference type="EMBL" id="KAG7170237.1"/>
    </source>
</evidence>
<dbReference type="Proteomes" id="UP000747542">
    <property type="component" value="Unassembled WGS sequence"/>
</dbReference>
<dbReference type="EMBL" id="JAHLQT010014699">
    <property type="protein sequence ID" value="KAG7170237.1"/>
    <property type="molecule type" value="Genomic_DNA"/>
</dbReference>
<organism evidence="1 2">
    <name type="scientific">Homarus americanus</name>
    <name type="common">American lobster</name>
    <dbReference type="NCBI Taxonomy" id="6706"/>
    <lineage>
        <taxon>Eukaryota</taxon>
        <taxon>Metazoa</taxon>
        <taxon>Ecdysozoa</taxon>
        <taxon>Arthropoda</taxon>
        <taxon>Crustacea</taxon>
        <taxon>Multicrustacea</taxon>
        <taxon>Malacostraca</taxon>
        <taxon>Eumalacostraca</taxon>
        <taxon>Eucarida</taxon>
        <taxon>Decapoda</taxon>
        <taxon>Pleocyemata</taxon>
        <taxon>Astacidea</taxon>
        <taxon>Nephropoidea</taxon>
        <taxon>Nephropidae</taxon>
        <taxon>Homarus</taxon>
    </lineage>
</organism>